<dbReference type="PANTHER" id="PTHR10292">
    <property type="entry name" value="CLATHRIN HEAVY CHAIN RELATED"/>
    <property type="match status" value="1"/>
</dbReference>
<keyword evidence="7" id="KW-1185">Reference proteome</keyword>
<dbReference type="Proteomes" id="UP000681722">
    <property type="component" value="Unassembled WGS sequence"/>
</dbReference>
<feature type="domain" description="Translin-associated factor X-interacting protein 1 N-terminal" evidence="4">
    <location>
        <begin position="35"/>
        <end position="147"/>
    </location>
</feature>
<evidence type="ECO:0000259" key="4">
    <source>
        <dbReference type="Pfam" id="PF15739"/>
    </source>
</evidence>
<gene>
    <name evidence="5" type="ORF">GPM918_LOCUS19979</name>
    <name evidence="6" type="ORF">SRO942_LOCUS19976</name>
</gene>
<dbReference type="SUPFAM" id="SSF48371">
    <property type="entry name" value="ARM repeat"/>
    <property type="match status" value="1"/>
</dbReference>
<dbReference type="EMBL" id="CAJNOQ010006190">
    <property type="protein sequence ID" value="CAF1126825.1"/>
    <property type="molecule type" value="Genomic_DNA"/>
</dbReference>
<dbReference type="OrthoDB" id="2113814at2759"/>
<dbReference type="EMBL" id="CAJOBC010006190">
    <property type="protein sequence ID" value="CAF3890384.1"/>
    <property type="molecule type" value="Genomic_DNA"/>
</dbReference>
<keyword evidence="1 2" id="KW-0175">Coiled coil</keyword>
<proteinExistence type="predicted"/>
<evidence type="ECO:0000313" key="7">
    <source>
        <dbReference type="Proteomes" id="UP000663829"/>
    </source>
</evidence>
<reference evidence="5" key="1">
    <citation type="submission" date="2021-02" db="EMBL/GenBank/DDBJ databases">
        <authorList>
            <person name="Nowell W R."/>
        </authorList>
    </citation>
    <scope>NUCLEOTIDE SEQUENCE</scope>
</reference>
<feature type="compositionally biased region" description="Polar residues" evidence="3">
    <location>
        <begin position="689"/>
        <end position="707"/>
    </location>
</feature>
<dbReference type="PANTHER" id="PTHR10292:SF11">
    <property type="entry name" value="CLATHRIN HEAVY CHAIN LINKER DOMAIN-CONTAINING PROTEIN 1"/>
    <property type="match status" value="1"/>
</dbReference>
<evidence type="ECO:0000256" key="1">
    <source>
        <dbReference type="ARBA" id="ARBA00023054"/>
    </source>
</evidence>
<evidence type="ECO:0000256" key="2">
    <source>
        <dbReference type="SAM" id="Coils"/>
    </source>
</evidence>
<evidence type="ECO:0000256" key="3">
    <source>
        <dbReference type="SAM" id="MobiDB-lite"/>
    </source>
</evidence>
<organism evidence="5 7">
    <name type="scientific">Didymodactylos carnosus</name>
    <dbReference type="NCBI Taxonomy" id="1234261"/>
    <lineage>
        <taxon>Eukaryota</taxon>
        <taxon>Metazoa</taxon>
        <taxon>Spiralia</taxon>
        <taxon>Gnathifera</taxon>
        <taxon>Rotifera</taxon>
        <taxon>Eurotatoria</taxon>
        <taxon>Bdelloidea</taxon>
        <taxon>Philodinida</taxon>
        <taxon>Philodinidae</taxon>
        <taxon>Didymodactylos</taxon>
    </lineage>
</organism>
<evidence type="ECO:0000313" key="6">
    <source>
        <dbReference type="EMBL" id="CAF3890384.1"/>
    </source>
</evidence>
<dbReference type="InterPro" id="IPR032755">
    <property type="entry name" value="TSNAXIP1_N"/>
</dbReference>
<dbReference type="InterPro" id="IPR012331">
    <property type="entry name" value="Clathrin_H-chain_linker"/>
</dbReference>
<dbReference type="Gene3D" id="1.25.40.30">
    <property type="match status" value="1"/>
</dbReference>
<evidence type="ECO:0000313" key="5">
    <source>
        <dbReference type="EMBL" id="CAF1126825.1"/>
    </source>
</evidence>
<accession>A0A814QYJ1</accession>
<feature type="region of interest" description="Disordered" evidence="3">
    <location>
        <begin position="585"/>
        <end position="618"/>
    </location>
</feature>
<sequence>MDLDLSFENSDDTDSIQAVLPLTTRDREFFNKLNKFMDDELLKLNRKHENDASKERFAIFKLAFEKAINKTTLYRRLFRSIKHEYERCINALELGAAEVSNMRNELHRLVLEPKTYLLRQKRCMELEDKLSIIETDNKRLEDEINQINDEQVTETYRTVDTTEDVQKTGHRRVPGLTFEQETDMQALEEYYQFLKEKLHRLQQNATTKYQSRQKKIDLQVRFTEQGGKGALRGVPEWPGDLFTRKQKELDTIREERFILRNRLRLYHIALKTIESYMENNQNGILEDAIMKALFESSSSFKTENDDDEGGEYESGAYDKEAGILLDYIENFTELIENGSYKEASYIAACSPKGVLRNMETLLRFKNIVKPDDEDITPWLFHCKVLADTALEALFKPDIVISLECAKAALDEKHVDMLYRWCAENRLTYSYELGKLIEQMAAPPTSIELAEFVYRKVNAHFEVACCLLQTGSSKRCIDYLEDVGESSNEQILKLFNLYPSVKFAVDMMNMKSNMFNAEELVLLFIQTDKHWNAIKFLQALIEQQKHIIQTETNKENHTKNEEYLVKLKKSFEMLKKWSYLADDNESKSNEIGEDKKEMESQTQTQIPLKHSLSQSSSFDDACFEDDDDNEYEFLNDEEYDSIQTTLNEKEFAHHLTRRITKSALAHFKKRVLITNATLLEAIEEHDEDATTLSTPRGSCKLQRQTDPNGVNGMKTQRTEEEAYFSENEYDEHNSNNSLQTIHNDFFNDFPGLYLTDDVLHTDSN</sequence>
<dbReference type="InterPro" id="IPR016024">
    <property type="entry name" value="ARM-type_fold"/>
</dbReference>
<dbReference type="Proteomes" id="UP000663829">
    <property type="component" value="Unassembled WGS sequence"/>
</dbReference>
<feature type="coiled-coil region" evidence="2">
    <location>
        <begin position="123"/>
        <end position="150"/>
    </location>
</feature>
<comment type="caution">
    <text evidence="5">The sequence shown here is derived from an EMBL/GenBank/DDBJ whole genome shotgun (WGS) entry which is preliminary data.</text>
</comment>
<protein>
    <recommendedName>
        <fullName evidence="4">Translin-associated factor X-interacting protein 1 N-terminal domain-containing protein</fullName>
    </recommendedName>
</protein>
<feature type="region of interest" description="Disordered" evidence="3">
    <location>
        <begin position="688"/>
        <end position="712"/>
    </location>
</feature>
<name>A0A814QYJ1_9BILA</name>
<dbReference type="AlphaFoldDB" id="A0A814QYJ1"/>
<dbReference type="Pfam" id="PF15739">
    <property type="entry name" value="TSNAXIP1_N"/>
    <property type="match status" value="1"/>
</dbReference>
<feature type="compositionally biased region" description="Basic and acidic residues" evidence="3">
    <location>
        <begin position="585"/>
        <end position="598"/>
    </location>
</feature>
<dbReference type="Pfam" id="PF13838">
    <property type="entry name" value="Clathrin_H_link"/>
    <property type="match status" value="1"/>
</dbReference>
<feature type="compositionally biased region" description="Polar residues" evidence="3">
    <location>
        <begin position="599"/>
        <end position="613"/>
    </location>
</feature>